<sequence>MRVVVGAAVVSDGRLLVAQRAEPPDMRGFWELPGGSVEDGETEAAALVRELREELAYAVVVEGRLGPDVPVSGRDGRGLLLRFYRCSPAAGEEPTALEHLALRWVGVDELDTVAWLPADEVLLPALRAALTESS</sequence>
<accession>A0ABV9YKD5</accession>
<keyword evidence="4" id="KW-0235">DNA replication</keyword>
<evidence type="ECO:0000256" key="9">
    <source>
        <dbReference type="ARBA" id="ARBA00023204"/>
    </source>
</evidence>
<dbReference type="Proteomes" id="UP001595947">
    <property type="component" value="Unassembled WGS sequence"/>
</dbReference>
<dbReference type="EMBL" id="JBHSIV010000006">
    <property type="protein sequence ID" value="MFC5062127.1"/>
    <property type="molecule type" value="Genomic_DNA"/>
</dbReference>
<evidence type="ECO:0000256" key="5">
    <source>
        <dbReference type="ARBA" id="ARBA00022723"/>
    </source>
</evidence>
<comment type="similarity">
    <text evidence="2">Belongs to the Nudix hydrolase family.</text>
</comment>
<dbReference type="InterPro" id="IPR000086">
    <property type="entry name" value="NUDIX_hydrolase_dom"/>
</dbReference>
<dbReference type="PANTHER" id="PTHR47707">
    <property type="entry name" value="8-OXO-DGTP DIPHOSPHATASE"/>
    <property type="match status" value="1"/>
</dbReference>
<organism evidence="13 14">
    <name type="scientific">Actinomycetospora atypica</name>
    <dbReference type="NCBI Taxonomy" id="1290095"/>
    <lineage>
        <taxon>Bacteria</taxon>
        <taxon>Bacillati</taxon>
        <taxon>Actinomycetota</taxon>
        <taxon>Actinomycetes</taxon>
        <taxon>Pseudonocardiales</taxon>
        <taxon>Pseudonocardiaceae</taxon>
        <taxon>Actinomycetospora</taxon>
    </lineage>
</organism>
<keyword evidence="9" id="KW-0234">DNA repair</keyword>
<dbReference type="InterPro" id="IPR020476">
    <property type="entry name" value="Nudix_hydrolase"/>
</dbReference>
<comment type="cofactor">
    <cofactor evidence="1">
        <name>Mg(2+)</name>
        <dbReference type="ChEBI" id="CHEBI:18420"/>
    </cofactor>
</comment>
<dbReference type="InterPro" id="IPR047127">
    <property type="entry name" value="MutT-like"/>
</dbReference>
<evidence type="ECO:0000256" key="6">
    <source>
        <dbReference type="ARBA" id="ARBA00022763"/>
    </source>
</evidence>
<evidence type="ECO:0000256" key="7">
    <source>
        <dbReference type="ARBA" id="ARBA00022801"/>
    </source>
</evidence>
<comment type="catalytic activity">
    <reaction evidence="10">
        <text>8-oxo-dGTP + H2O = 8-oxo-dGMP + diphosphate + H(+)</text>
        <dbReference type="Rhea" id="RHEA:31575"/>
        <dbReference type="ChEBI" id="CHEBI:15377"/>
        <dbReference type="ChEBI" id="CHEBI:15378"/>
        <dbReference type="ChEBI" id="CHEBI:33019"/>
        <dbReference type="ChEBI" id="CHEBI:63224"/>
        <dbReference type="ChEBI" id="CHEBI:77896"/>
        <dbReference type="EC" id="3.6.1.55"/>
    </reaction>
</comment>
<keyword evidence="8" id="KW-0460">Magnesium</keyword>
<gene>
    <name evidence="13" type="ORF">ACFPBZ_07915</name>
</gene>
<dbReference type="Gene3D" id="3.90.79.10">
    <property type="entry name" value="Nucleoside Triphosphate Pyrophosphohydrolase"/>
    <property type="match status" value="1"/>
</dbReference>
<comment type="caution">
    <text evidence="13">The sequence shown here is derived from an EMBL/GenBank/DDBJ whole genome shotgun (WGS) entry which is preliminary data.</text>
</comment>
<dbReference type="CDD" id="cd03425">
    <property type="entry name" value="NUDIX_MutT_NudA_like"/>
    <property type="match status" value="1"/>
</dbReference>
<evidence type="ECO:0000313" key="14">
    <source>
        <dbReference type="Proteomes" id="UP001595947"/>
    </source>
</evidence>
<evidence type="ECO:0000256" key="11">
    <source>
        <dbReference type="ARBA" id="ARBA00038905"/>
    </source>
</evidence>
<feature type="domain" description="Nudix hydrolase" evidence="12">
    <location>
        <begin position="1"/>
        <end position="130"/>
    </location>
</feature>
<dbReference type="PROSITE" id="PS51462">
    <property type="entry name" value="NUDIX"/>
    <property type="match status" value="1"/>
</dbReference>
<keyword evidence="14" id="KW-1185">Reference proteome</keyword>
<evidence type="ECO:0000256" key="4">
    <source>
        <dbReference type="ARBA" id="ARBA00022705"/>
    </source>
</evidence>
<evidence type="ECO:0000313" key="13">
    <source>
        <dbReference type="EMBL" id="MFC5062127.1"/>
    </source>
</evidence>
<protein>
    <recommendedName>
        <fullName evidence="11">8-oxo-dGTP diphosphatase</fullName>
        <ecNumber evidence="11">3.6.1.55</ecNumber>
    </recommendedName>
</protein>
<reference evidence="14" key="1">
    <citation type="journal article" date="2019" name="Int. J. Syst. Evol. Microbiol.">
        <title>The Global Catalogue of Microorganisms (GCM) 10K type strain sequencing project: providing services to taxonomists for standard genome sequencing and annotation.</title>
        <authorList>
            <consortium name="The Broad Institute Genomics Platform"/>
            <consortium name="The Broad Institute Genome Sequencing Center for Infectious Disease"/>
            <person name="Wu L."/>
            <person name="Ma J."/>
        </authorList>
    </citation>
    <scope>NUCLEOTIDE SEQUENCE [LARGE SCALE GENOMIC DNA]</scope>
    <source>
        <strain evidence="14">CGMCC 4.7093</strain>
    </source>
</reference>
<dbReference type="SUPFAM" id="SSF55811">
    <property type="entry name" value="Nudix"/>
    <property type="match status" value="1"/>
</dbReference>
<dbReference type="PRINTS" id="PR00502">
    <property type="entry name" value="NUDIXFAMILY"/>
</dbReference>
<keyword evidence="3" id="KW-0515">Mutator protein</keyword>
<evidence type="ECO:0000256" key="8">
    <source>
        <dbReference type="ARBA" id="ARBA00022842"/>
    </source>
</evidence>
<evidence type="ECO:0000256" key="3">
    <source>
        <dbReference type="ARBA" id="ARBA00022457"/>
    </source>
</evidence>
<keyword evidence="7 13" id="KW-0378">Hydrolase</keyword>
<evidence type="ECO:0000256" key="1">
    <source>
        <dbReference type="ARBA" id="ARBA00001946"/>
    </source>
</evidence>
<proteinExistence type="inferred from homology"/>
<keyword evidence="5" id="KW-0479">Metal-binding</keyword>
<dbReference type="RefSeq" id="WP_378035474.1">
    <property type="nucleotide sequence ID" value="NZ_JBHSIV010000006.1"/>
</dbReference>
<evidence type="ECO:0000256" key="2">
    <source>
        <dbReference type="ARBA" id="ARBA00005582"/>
    </source>
</evidence>
<dbReference type="InterPro" id="IPR015797">
    <property type="entry name" value="NUDIX_hydrolase-like_dom_sf"/>
</dbReference>
<evidence type="ECO:0000259" key="12">
    <source>
        <dbReference type="PROSITE" id="PS51462"/>
    </source>
</evidence>
<dbReference type="PANTHER" id="PTHR47707:SF1">
    <property type="entry name" value="NUDIX HYDROLASE FAMILY PROTEIN"/>
    <property type="match status" value="1"/>
</dbReference>
<dbReference type="EC" id="3.6.1.55" evidence="11"/>
<dbReference type="GO" id="GO:0016787">
    <property type="term" value="F:hydrolase activity"/>
    <property type="evidence" value="ECO:0007669"/>
    <property type="project" value="UniProtKB-KW"/>
</dbReference>
<dbReference type="Pfam" id="PF00293">
    <property type="entry name" value="NUDIX"/>
    <property type="match status" value="1"/>
</dbReference>
<evidence type="ECO:0000256" key="10">
    <source>
        <dbReference type="ARBA" id="ARBA00035861"/>
    </source>
</evidence>
<name>A0ABV9YKD5_9PSEU</name>
<keyword evidence="6" id="KW-0227">DNA damage</keyword>